<evidence type="ECO:0008006" key="3">
    <source>
        <dbReference type="Google" id="ProtNLM"/>
    </source>
</evidence>
<dbReference type="InterPro" id="IPR034660">
    <property type="entry name" value="DinB/YfiT-like"/>
</dbReference>
<dbReference type="GeneID" id="9672533"/>
<evidence type="ECO:0000313" key="1">
    <source>
        <dbReference type="EMBL" id="EEU39920.1"/>
    </source>
</evidence>
<gene>
    <name evidence="1" type="ORF">NECHADRAFT_104273</name>
</gene>
<dbReference type="EMBL" id="GG698911">
    <property type="protein sequence ID" value="EEU39920.1"/>
    <property type="molecule type" value="Genomic_DNA"/>
</dbReference>
<dbReference type="SUPFAM" id="SSF109854">
    <property type="entry name" value="DinB/YfiT-like putative metalloenzymes"/>
    <property type="match status" value="1"/>
</dbReference>
<dbReference type="InParanoid" id="C7Z811"/>
<dbReference type="RefSeq" id="XP_003045633.1">
    <property type="nucleotide sequence ID" value="XM_003045587.1"/>
</dbReference>
<protein>
    <recommendedName>
        <fullName evidence="3">DUF1993 domain-containing protein</fullName>
    </recommendedName>
</protein>
<keyword evidence="2" id="KW-1185">Reference proteome</keyword>
<proteinExistence type="predicted"/>
<dbReference type="AlphaFoldDB" id="C7Z811"/>
<dbReference type="VEuPathDB" id="FungiDB:NECHADRAFT_104273"/>
<dbReference type="OMA" id="AYQVQSC"/>
<dbReference type="Gene3D" id="1.20.120.450">
    <property type="entry name" value="dinb family like domain"/>
    <property type="match status" value="1"/>
</dbReference>
<dbReference type="PANTHER" id="PTHR36922">
    <property type="entry name" value="BLL2446 PROTEIN"/>
    <property type="match status" value="1"/>
</dbReference>
<sequence length="173" mass="19617">MTSLYQQTVPPLVKSLKSMSHLLQKGAKFCEEKGVKHEQLLTYRLIADMRGLPYQVQSCSNTAKHAVARLGAPNIPIFEDTETTFTELHARIDRTIEVLESVDPASINGKEEQEVIMETGMGNFRFTGQRYVSEFVLPNFHFHLTSAYCIMRAQGVPLGAFDYLKDVFEKVEK</sequence>
<dbReference type="HOGENOM" id="CLU_090929_1_0_1"/>
<dbReference type="Pfam" id="PF09351">
    <property type="entry name" value="DUF1993"/>
    <property type="match status" value="1"/>
</dbReference>
<evidence type="ECO:0000313" key="2">
    <source>
        <dbReference type="Proteomes" id="UP000005206"/>
    </source>
</evidence>
<accession>C7Z811</accession>
<organism evidence="1 2">
    <name type="scientific">Fusarium vanettenii (strain ATCC MYA-4622 / CBS 123669 / FGSC 9596 / NRRL 45880 / 77-13-4)</name>
    <name type="common">Fusarium solani subsp. pisi</name>
    <dbReference type="NCBI Taxonomy" id="660122"/>
    <lineage>
        <taxon>Eukaryota</taxon>
        <taxon>Fungi</taxon>
        <taxon>Dikarya</taxon>
        <taxon>Ascomycota</taxon>
        <taxon>Pezizomycotina</taxon>
        <taxon>Sordariomycetes</taxon>
        <taxon>Hypocreomycetidae</taxon>
        <taxon>Hypocreales</taxon>
        <taxon>Nectriaceae</taxon>
        <taxon>Fusarium</taxon>
        <taxon>Fusarium solani species complex</taxon>
        <taxon>Fusarium vanettenii</taxon>
    </lineage>
</organism>
<reference evidence="1 2" key="1">
    <citation type="journal article" date="2009" name="PLoS Genet.">
        <title>The genome of Nectria haematococca: contribution of supernumerary chromosomes to gene expansion.</title>
        <authorList>
            <person name="Coleman J.J."/>
            <person name="Rounsley S.D."/>
            <person name="Rodriguez-Carres M."/>
            <person name="Kuo A."/>
            <person name="Wasmann C.C."/>
            <person name="Grimwood J."/>
            <person name="Schmutz J."/>
            <person name="Taga M."/>
            <person name="White G.J."/>
            <person name="Zhou S."/>
            <person name="Schwartz D.C."/>
            <person name="Freitag M."/>
            <person name="Ma L.J."/>
            <person name="Danchin E.G."/>
            <person name="Henrissat B."/>
            <person name="Coutinho P.M."/>
            <person name="Nelson D.R."/>
            <person name="Straney D."/>
            <person name="Napoli C.A."/>
            <person name="Barker B.M."/>
            <person name="Gribskov M."/>
            <person name="Rep M."/>
            <person name="Kroken S."/>
            <person name="Molnar I."/>
            <person name="Rensing C."/>
            <person name="Kennell J.C."/>
            <person name="Zamora J."/>
            <person name="Farman M.L."/>
            <person name="Selker E.U."/>
            <person name="Salamov A."/>
            <person name="Shapiro H."/>
            <person name="Pangilinan J."/>
            <person name="Lindquist E."/>
            <person name="Lamers C."/>
            <person name="Grigoriev I.V."/>
            <person name="Geiser D.M."/>
            <person name="Covert S.F."/>
            <person name="Temporini E."/>
            <person name="Vanetten H.D."/>
        </authorList>
    </citation>
    <scope>NUCLEOTIDE SEQUENCE [LARGE SCALE GENOMIC DNA]</scope>
    <source>
        <strain evidence="2">ATCC MYA-4622 / CBS 123669 / FGSC 9596 / NRRL 45880 / 77-13-4</strain>
    </source>
</reference>
<dbReference type="InterPro" id="IPR018531">
    <property type="entry name" value="DUF1993"/>
</dbReference>
<dbReference type="KEGG" id="nhe:NECHADRAFT_104273"/>
<dbReference type="eggNOG" id="ENOG502SNKC">
    <property type="taxonomic scope" value="Eukaryota"/>
</dbReference>
<name>C7Z811_FUSV7</name>
<dbReference type="Proteomes" id="UP000005206">
    <property type="component" value="Chromosome 4"/>
</dbReference>
<dbReference type="PANTHER" id="PTHR36922:SF1">
    <property type="entry name" value="DUF1993 DOMAIN-CONTAINING PROTEIN"/>
    <property type="match status" value="1"/>
</dbReference>
<dbReference type="OrthoDB" id="3724345at2759"/>